<dbReference type="AlphaFoldDB" id="A0AB33JMK0"/>
<dbReference type="SUPFAM" id="SSF52309">
    <property type="entry name" value="N-(deoxy)ribosyltransferase-like"/>
    <property type="match status" value="1"/>
</dbReference>
<dbReference type="Gene3D" id="3.40.50.450">
    <property type="match status" value="1"/>
</dbReference>
<organism evidence="1">
    <name type="scientific">Prevotella sp. GTC17262</name>
    <dbReference type="NCBI Taxonomy" id="3236797"/>
    <lineage>
        <taxon>Bacteria</taxon>
        <taxon>Pseudomonadati</taxon>
        <taxon>Bacteroidota</taxon>
        <taxon>Bacteroidia</taxon>
        <taxon>Bacteroidales</taxon>
        <taxon>Prevotellaceae</taxon>
        <taxon>Prevotella</taxon>
    </lineage>
</organism>
<gene>
    <name evidence="1" type="ORF">GTC17262_23030</name>
</gene>
<proteinExistence type="predicted"/>
<dbReference type="EMBL" id="AP035789">
    <property type="protein sequence ID" value="BFO82112.1"/>
    <property type="molecule type" value="Genomic_DNA"/>
</dbReference>
<name>A0AB33JMK0_9BACT</name>
<sequence length="150" mass="17244">MKLYIASSWKNGYYPDVVRQLRDQGFEIYDFRNPPSGNDGFKWHLVGEDWQEWTPEQYREQLHHPLAERQFKNDVEAIGSCDVCVLVLPCGRSAHTEAGWFAGAGKPVIAYIPEKVEPELMYKLFTAVCCSMNEVIEVLQDLSSCRSLPR</sequence>
<reference evidence="1" key="1">
    <citation type="submission" date="2024-07" db="EMBL/GenBank/DDBJ databases">
        <title>Complete genome sequence of Prevotella sp. YM-2024 GTC17262.</title>
        <authorList>
            <person name="Hayashi M."/>
            <person name="Muto Y."/>
            <person name="Tanaka K."/>
            <person name="Niwa H."/>
        </authorList>
    </citation>
    <scope>NUCLEOTIDE SEQUENCE</scope>
    <source>
        <strain evidence="1">GTC17262</strain>
    </source>
</reference>
<evidence type="ECO:0008006" key="2">
    <source>
        <dbReference type="Google" id="ProtNLM"/>
    </source>
</evidence>
<protein>
    <recommendedName>
        <fullName evidence="2">Nucleoside 2-deoxyribosyltransferase</fullName>
    </recommendedName>
</protein>
<evidence type="ECO:0000313" key="1">
    <source>
        <dbReference type="EMBL" id="BFO82112.1"/>
    </source>
</evidence>
<accession>A0AB33JMK0</accession>